<dbReference type="AlphaFoldDB" id="A0A4Z1FG56"/>
<comment type="caution">
    <text evidence="1">The sequence shown here is derived from an EMBL/GenBank/DDBJ whole genome shotgun (WGS) entry which is preliminary data.</text>
</comment>
<gene>
    <name evidence="1" type="ORF">BPAE_0120g00070</name>
</gene>
<sequence length="220" mass="25771">MSSRILQEYEEERITTDLFQDLFRISLQRQDENQVDEVGERKLSLFVTQNDNIQQSIWSEILAPENKGLTDEFDFRLYARYPTDTVEALSENIHQIKSITIPSRIIPSFGQGARSNIPLLQYLRELHQDHKEPFPFHNLTHCIVEDPACHPTATGHRMVSSDHCTYVRQQVVEFFREENRRHPEVRIPRVIAYSQRTGPARCSGCNAEIRRRRLGRLLGR</sequence>
<protein>
    <submittedName>
        <fullName evidence="1">Uncharacterized protein</fullName>
    </submittedName>
</protein>
<dbReference type="Proteomes" id="UP000297910">
    <property type="component" value="Unassembled WGS sequence"/>
</dbReference>
<dbReference type="EMBL" id="PQXI01000120">
    <property type="protein sequence ID" value="TGO23854.1"/>
    <property type="molecule type" value="Genomic_DNA"/>
</dbReference>
<keyword evidence="2" id="KW-1185">Reference proteome</keyword>
<reference evidence="1 2" key="1">
    <citation type="submission" date="2017-12" db="EMBL/GenBank/DDBJ databases">
        <title>Comparative genomics of Botrytis spp.</title>
        <authorList>
            <person name="Valero-Jimenez C.A."/>
            <person name="Tapia P."/>
            <person name="Veloso J."/>
            <person name="Silva-Moreno E."/>
            <person name="Staats M."/>
            <person name="Valdes J.H."/>
            <person name="Van Kan J.A.L."/>
        </authorList>
    </citation>
    <scope>NUCLEOTIDE SEQUENCE [LARGE SCALE GENOMIC DNA]</scope>
    <source>
        <strain evidence="1 2">Bp0003</strain>
    </source>
</reference>
<organism evidence="1 2">
    <name type="scientific">Botrytis paeoniae</name>
    <dbReference type="NCBI Taxonomy" id="278948"/>
    <lineage>
        <taxon>Eukaryota</taxon>
        <taxon>Fungi</taxon>
        <taxon>Dikarya</taxon>
        <taxon>Ascomycota</taxon>
        <taxon>Pezizomycotina</taxon>
        <taxon>Leotiomycetes</taxon>
        <taxon>Helotiales</taxon>
        <taxon>Sclerotiniaceae</taxon>
        <taxon>Botrytis</taxon>
    </lineage>
</organism>
<name>A0A4Z1FG56_9HELO</name>
<proteinExistence type="predicted"/>
<evidence type="ECO:0000313" key="1">
    <source>
        <dbReference type="EMBL" id="TGO23854.1"/>
    </source>
</evidence>
<evidence type="ECO:0000313" key="2">
    <source>
        <dbReference type="Proteomes" id="UP000297910"/>
    </source>
</evidence>
<accession>A0A4Z1FG56</accession>